<organism evidence="2 3">
    <name type="scientific">Lasius platythorax</name>
    <dbReference type="NCBI Taxonomy" id="488582"/>
    <lineage>
        <taxon>Eukaryota</taxon>
        <taxon>Metazoa</taxon>
        <taxon>Ecdysozoa</taxon>
        <taxon>Arthropoda</taxon>
        <taxon>Hexapoda</taxon>
        <taxon>Insecta</taxon>
        <taxon>Pterygota</taxon>
        <taxon>Neoptera</taxon>
        <taxon>Endopterygota</taxon>
        <taxon>Hymenoptera</taxon>
        <taxon>Apocrita</taxon>
        <taxon>Aculeata</taxon>
        <taxon>Formicoidea</taxon>
        <taxon>Formicidae</taxon>
        <taxon>Formicinae</taxon>
        <taxon>Lasius</taxon>
        <taxon>Lasius</taxon>
    </lineage>
</organism>
<dbReference type="EMBL" id="OZ034838">
    <property type="protein sequence ID" value="CAL1679316.1"/>
    <property type="molecule type" value="Genomic_DNA"/>
</dbReference>
<dbReference type="AlphaFoldDB" id="A0AAV2NJ19"/>
<feature type="region of interest" description="Disordered" evidence="1">
    <location>
        <begin position="46"/>
        <end position="116"/>
    </location>
</feature>
<evidence type="ECO:0008006" key="4">
    <source>
        <dbReference type="Google" id="ProtNLM"/>
    </source>
</evidence>
<protein>
    <recommendedName>
        <fullName evidence="4">Secreted protein</fullName>
    </recommendedName>
</protein>
<evidence type="ECO:0000313" key="2">
    <source>
        <dbReference type="EMBL" id="CAL1679316.1"/>
    </source>
</evidence>
<proteinExistence type="predicted"/>
<dbReference type="Proteomes" id="UP001497644">
    <property type="component" value="Chromosome 15"/>
</dbReference>
<evidence type="ECO:0000313" key="3">
    <source>
        <dbReference type="Proteomes" id="UP001497644"/>
    </source>
</evidence>
<name>A0AAV2NJ19_9HYME</name>
<dbReference type="PROSITE" id="PS51257">
    <property type="entry name" value="PROKAR_LIPOPROTEIN"/>
    <property type="match status" value="1"/>
</dbReference>
<accession>A0AAV2NJ19</accession>
<feature type="compositionally biased region" description="Basic and acidic residues" evidence="1">
    <location>
        <begin position="70"/>
        <end position="87"/>
    </location>
</feature>
<keyword evidence="3" id="KW-1185">Reference proteome</keyword>
<sequence>MGSSRVCCLFLRCAPAPVLLAPLYTFLALSLSCSVLRFTDVPRGARASRDLMHRQDTSGISRGRVTSSVRDVERRDDLRDSRKDCVVRSRSRSSIPTPPFETQGGARARQREREKE</sequence>
<evidence type="ECO:0000256" key="1">
    <source>
        <dbReference type="SAM" id="MobiDB-lite"/>
    </source>
</evidence>
<gene>
    <name evidence="2" type="ORF">LPLAT_LOCUS5015</name>
</gene>
<feature type="compositionally biased region" description="Basic and acidic residues" evidence="1">
    <location>
        <begin position="47"/>
        <end position="56"/>
    </location>
</feature>
<reference evidence="2" key="1">
    <citation type="submission" date="2024-04" db="EMBL/GenBank/DDBJ databases">
        <authorList>
            <consortium name="Molecular Ecology Group"/>
        </authorList>
    </citation>
    <scope>NUCLEOTIDE SEQUENCE</scope>
</reference>